<dbReference type="EMBL" id="NEDP02003775">
    <property type="protein sequence ID" value="OWF47791.1"/>
    <property type="molecule type" value="Genomic_DNA"/>
</dbReference>
<dbReference type="AlphaFoldDB" id="A0A210QGP4"/>
<keyword evidence="4 7" id="KW-0378">Hydrolase</keyword>
<evidence type="ECO:0000256" key="1">
    <source>
        <dbReference type="ARBA" id="ARBA00009121"/>
    </source>
</evidence>
<organism evidence="11 12">
    <name type="scientific">Mizuhopecten yessoensis</name>
    <name type="common">Japanese scallop</name>
    <name type="synonym">Patinopecten yessoensis</name>
    <dbReference type="NCBI Taxonomy" id="6573"/>
    <lineage>
        <taxon>Eukaryota</taxon>
        <taxon>Metazoa</taxon>
        <taxon>Spiralia</taxon>
        <taxon>Lophotrochozoa</taxon>
        <taxon>Mollusca</taxon>
        <taxon>Bivalvia</taxon>
        <taxon>Autobranchia</taxon>
        <taxon>Pteriomorphia</taxon>
        <taxon>Pectinida</taxon>
        <taxon>Pectinoidea</taxon>
        <taxon>Pectinidae</taxon>
        <taxon>Mizuhopecten</taxon>
    </lineage>
</organism>
<dbReference type="OrthoDB" id="76388at2759"/>
<evidence type="ECO:0000256" key="3">
    <source>
        <dbReference type="ARBA" id="ARBA00022729"/>
    </source>
</evidence>
<dbReference type="InterPro" id="IPR017853">
    <property type="entry name" value="GH"/>
</dbReference>
<comment type="similarity">
    <text evidence="1">Belongs to the glycosyl hydrolase 18 family. Chitinase class II subfamily.</text>
</comment>
<dbReference type="GO" id="GO:0004568">
    <property type="term" value="F:chitinase activity"/>
    <property type="evidence" value="ECO:0007669"/>
    <property type="project" value="TreeGrafter"/>
</dbReference>
<dbReference type="GO" id="GO:0008061">
    <property type="term" value="F:chitin binding"/>
    <property type="evidence" value="ECO:0007669"/>
    <property type="project" value="UniProtKB-KW"/>
</dbReference>
<sequence length="590" mass="65521">MRPCLLAVVLPILISIRGCATKDYLRVCYHTNWSQYRPGQGKFLPEDIPYDLCTHIVYAFAKVYNHDLLAYEWNDDSTDWMEGMYERTMAVRQQNPSVKVLLAIGGWNHGTEEFVRTVATESNMRMFANNSISFMRKRNFDGLDLDWEYPGSRGSPPEDKQRFTSLARILKEEFDKEASSSGKEPFMLTAAVAAGKNTTENGYEIDQIAIYLDYIFLMAYDLQGAWDDYIGHHSPLYSRAGETDDRLLLNQNWAVNNWLSQGTPKNKLVLGIGTYGRAFTTDYTEMGDPVKGAASAGAFTREAGFLSYYEVCDNIRNNNWTRAFHLEHMVPYAFNGHQWVGYDDVESVKIKTDYIKAKDLAGSMIWAIDLDDFDGTFCGQGKYPLLTAIKDNLPSGVIPDVPTQIPTQTASQASTSTKAPSLTTLATQAPPITSAPTQAPPVTSGPTQAPPPVTSAPTQAPPIPCDAQISCPTAHYKVHPCNSNKYIVCDHNSALEMSCPNGLVWDDGPPTCVLPSIDPAQITTHTLAYTSTSNPGSQQLCGEPRSCPLGKFIEDPCDQGCYYQCVFNRGVRHCCHPGLQWDTTINTCRF</sequence>
<dbReference type="CDD" id="cd02872">
    <property type="entry name" value="GH18_chitolectin_chitotriosidase"/>
    <property type="match status" value="1"/>
</dbReference>
<dbReference type="GO" id="GO:0006032">
    <property type="term" value="P:chitin catabolic process"/>
    <property type="evidence" value="ECO:0007669"/>
    <property type="project" value="TreeGrafter"/>
</dbReference>
<dbReference type="SUPFAM" id="SSF54556">
    <property type="entry name" value="Chitinase insertion domain"/>
    <property type="match status" value="1"/>
</dbReference>
<dbReference type="PANTHER" id="PTHR11177">
    <property type="entry name" value="CHITINASE"/>
    <property type="match status" value="1"/>
</dbReference>
<feature type="compositionally biased region" description="Polar residues" evidence="8">
    <location>
        <begin position="426"/>
        <end position="447"/>
    </location>
</feature>
<feature type="chain" id="PRO_5012013016" evidence="9">
    <location>
        <begin position="22"/>
        <end position="590"/>
    </location>
</feature>
<dbReference type="Pfam" id="PF00704">
    <property type="entry name" value="Glyco_hydro_18"/>
    <property type="match status" value="1"/>
</dbReference>
<dbReference type="InterPro" id="IPR002557">
    <property type="entry name" value="Chitin-bd_dom"/>
</dbReference>
<comment type="caution">
    <text evidence="11">The sequence shown here is derived from an EMBL/GenBank/DDBJ whole genome shotgun (WGS) entry which is preliminary data.</text>
</comment>
<feature type="compositionally biased region" description="Pro residues" evidence="8">
    <location>
        <begin position="448"/>
        <end position="459"/>
    </location>
</feature>
<evidence type="ECO:0000256" key="7">
    <source>
        <dbReference type="RuleBase" id="RU000489"/>
    </source>
</evidence>
<keyword evidence="5" id="KW-1015">Disulfide bond</keyword>
<evidence type="ECO:0000256" key="5">
    <source>
        <dbReference type="ARBA" id="ARBA00023157"/>
    </source>
</evidence>
<dbReference type="STRING" id="6573.A0A210QGP4"/>
<dbReference type="InterPro" id="IPR036508">
    <property type="entry name" value="Chitin-bd_dom_sf"/>
</dbReference>
<feature type="region of interest" description="Disordered" evidence="8">
    <location>
        <begin position="401"/>
        <end position="420"/>
    </location>
</feature>
<reference evidence="11 12" key="1">
    <citation type="journal article" date="2017" name="Nat. Ecol. Evol.">
        <title>Scallop genome provides insights into evolution of bilaterian karyotype and development.</title>
        <authorList>
            <person name="Wang S."/>
            <person name="Zhang J."/>
            <person name="Jiao W."/>
            <person name="Li J."/>
            <person name="Xun X."/>
            <person name="Sun Y."/>
            <person name="Guo X."/>
            <person name="Huan P."/>
            <person name="Dong B."/>
            <person name="Zhang L."/>
            <person name="Hu X."/>
            <person name="Sun X."/>
            <person name="Wang J."/>
            <person name="Zhao C."/>
            <person name="Wang Y."/>
            <person name="Wang D."/>
            <person name="Huang X."/>
            <person name="Wang R."/>
            <person name="Lv J."/>
            <person name="Li Y."/>
            <person name="Zhang Z."/>
            <person name="Liu B."/>
            <person name="Lu W."/>
            <person name="Hui Y."/>
            <person name="Liang J."/>
            <person name="Zhou Z."/>
            <person name="Hou R."/>
            <person name="Li X."/>
            <person name="Liu Y."/>
            <person name="Li H."/>
            <person name="Ning X."/>
            <person name="Lin Y."/>
            <person name="Zhao L."/>
            <person name="Xing Q."/>
            <person name="Dou J."/>
            <person name="Li Y."/>
            <person name="Mao J."/>
            <person name="Guo H."/>
            <person name="Dou H."/>
            <person name="Li T."/>
            <person name="Mu C."/>
            <person name="Jiang W."/>
            <person name="Fu Q."/>
            <person name="Fu X."/>
            <person name="Miao Y."/>
            <person name="Liu J."/>
            <person name="Yu Q."/>
            <person name="Li R."/>
            <person name="Liao H."/>
            <person name="Li X."/>
            <person name="Kong Y."/>
            <person name="Jiang Z."/>
            <person name="Chourrout D."/>
            <person name="Li R."/>
            <person name="Bao Z."/>
        </authorList>
    </citation>
    <scope>NUCLEOTIDE SEQUENCE [LARGE SCALE GENOMIC DNA]</scope>
    <source>
        <strain evidence="11 12">PY_sf001</strain>
    </source>
</reference>
<evidence type="ECO:0000256" key="4">
    <source>
        <dbReference type="ARBA" id="ARBA00022801"/>
    </source>
</evidence>
<dbReference type="PROSITE" id="PS51910">
    <property type="entry name" value="GH18_2"/>
    <property type="match status" value="1"/>
</dbReference>
<dbReference type="InterPro" id="IPR050314">
    <property type="entry name" value="Glycosyl_Hydrlase_18"/>
</dbReference>
<evidence type="ECO:0000256" key="6">
    <source>
        <dbReference type="ARBA" id="ARBA00023295"/>
    </source>
</evidence>
<dbReference type="GO" id="GO:0005975">
    <property type="term" value="P:carbohydrate metabolic process"/>
    <property type="evidence" value="ECO:0007669"/>
    <property type="project" value="InterPro"/>
</dbReference>
<dbReference type="SMART" id="SM00494">
    <property type="entry name" value="ChtBD2"/>
    <property type="match status" value="1"/>
</dbReference>
<keyword evidence="2" id="KW-0147">Chitin-binding</keyword>
<feature type="signal peptide" evidence="9">
    <location>
        <begin position="1"/>
        <end position="21"/>
    </location>
</feature>
<evidence type="ECO:0000313" key="12">
    <source>
        <dbReference type="Proteomes" id="UP000242188"/>
    </source>
</evidence>
<dbReference type="InterPro" id="IPR011583">
    <property type="entry name" value="Chitinase_II/V-like_cat"/>
</dbReference>
<dbReference type="InterPro" id="IPR001579">
    <property type="entry name" value="Glyco_hydro_18_chit_AS"/>
</dbReference>
<dbReference type="SUPFAM" id="SSF57625">
    <property type="entry name" value="Invertebrate chitin-binding proteins"/>
    <property type="match status" value="2"/>
</dbReference>
<dbReference type="PANTHER" id="PTHR11177:SF317">
    <property type="entry name" value="CHITINASE 12-RELATED"/>
    <property type="match status" value="1"/>
</dbReference>
<feature type="compositionally biased region" description="Low complexity" evidence="8">
    <location>
        <begin position="402"/>
        <end position="420"/>
    </location>
</feature>
<dbReference type="Gene3D" id="3.10.50.10">
    <property type="match status" value="1"/>
</dbReference>
<evidence type="ECO:0000259" key="10">
    <source>
        <dbReference type="PROSITE" id="PS51910"/>
    </source>
</evidence>
<accession>A0A210QGP4</accession>
<dbReference type="InterPro" id="IPR001223">
    <property type="entry name" value="Glyco_hydro18_cat"/>
</dbReference>
<keyword evidence="3 9" id="KW-0732">Signal</keyword>
<dbReference type="SUPFAM" id="SSF51445">
    <property type="entry name" value="(Trans)glycosidases"/>
    <property type="match status" value="1"/>
</dbReference>
<dbReference type="Gene3D" id="2.170.140.10">
    <property type="entry name" value="Chitin binding domain"/>
    <property type="match status" value="1"/>
</dbReference>
<dbReference type="Proteomes" id="UP000242188">
    <property type="component" value="Unassembled WGS sequence"/>
</dbReference>
<proteinExistence type="inferred from homology"/>
<feature type="domain" description="GH18" evidence="10">
    <location>
        <begin position="24"/>
        <end position="396"/>
    </location>
</feature>
<protein>
    <submittedName>
        <fullName evidence="11">Chitotriosidase-1</fullName>
    </submittedName>
</protein>
<evidence type="ECO:0000256" key="2">
    <source>
        <dbReference type="ARBA" id="ARBA00022669"/>
    </source>
</evidence>
<feature type="region of interest" description="Disordered" evidence="8">
    <location>
        <begin position="426"/>
        <end position="459"/>
    </location>
</feature>
<dbReference type="Pfam" id="PF01607">
    <property type="entry name" value="CBM_14"/>
    <property type="match status" value="1"/>
</dbReference>
<dbReference type="GO" id="GO:0005576">
    <property type="term" value="C:extracellular region"/>
    <property type="evidence" value="ECO:0007669"/>
    <property type="project" value="InterPro"/>
</dbReference>
<name>A0A210QGP4_MIZYE</name>
<evidence type="ECO:0000313" key="11">
    <source>
        <dbReference type="EMBL" id="OWF47791.1"/>
    </source>
</evidence>
<dbReference type="FunFam" id="3.10.50.10:FF:000001">
    <property type="entry name" value="Chitinase 3-like 1"/>
    <property type="match status" value="1"/>
</dbReference>
<dbReference type="Gene3D" id="3.20.20.80">
    <property type="entry name" value="Glycosidases"/>
    <property type="match status" value="1"/>
</dbReference>
<keyword evidence="12" id="KW-1185">Reference proteome</keyword>
<evidence type="ECO:0000256" key="9">
    <source>
        <dbReference type="SAM" id="SignalP"/>
    </source>
</evidence>
<dbReference type="SMART" id="SM00636">
    <property type="entry name" value="Glyco_18"/>
    <property type="match status" value="1"/>
</dbReference>
<dbReference type="FunFam" id="3.20.20.80:FF:000007">
    <property type="entry name" value="Acidic mammalian chitinase"/>
    <property type="match status" value="1"/>
</dbReference>
<dbReference type="InterPro" id="IPR029070">
    <property type="entry name" value="Chitinase_insertion_sf"/>
</dbReference>
<gene>
    <name evidence="11" type="ORF">KP79_PYT06201</name>
</gene>
<evidence type="ECO:0000256" key="8">
    <source>
        <dbReference type="SAM" id="MobiDB-lite"/>
    </source>
</evidence>
<dbReference type="PROSITE" id="PS01095">
    <property type="entry name" value="GH18_1"/>
    <property type="match status" value="1"/>
</dbReference>
<keyword evidence="6 7" id="KW-0326">Glycosidase</keyword>